<accession>A0A0M3V937</accession>
<evidence type="ECO:0000256" key="3">
    <source>
        <dbReference type="ARBA" id="ARBA00022989"/>
    </source>
</evidence>
<sequence length="402" mass="47156">MISSVHTSPRQASAVLALSFLIGYLVIKLYLIDYFDIEYLVRGWLFICITPLIVLAYIQNPYKRGKQDLSPINNIRVKSKTIVFLLQFIIIYIYAFAVTQSGLADYAPFVNDLFFTFPLIMALSVIYIFFSDRRLLEPEDEYAKIGAMLNRRTPLDKAILQKFLLKTAVKIVFVPFMYSGFLGNLSILLNTAWHFNSGAVSLLLFNFGVSIDMLIGIFGYLFSSAIINNQIIDTDSNFLGWLFALLCYPPLVWIMRQVNDQQDSLVWNQLIPQDNILYWILFIIINMTWVVYWLATFEFGMTFSNLSYRRLIDKGVYRYSKHPAYIAKNIYWWLYTLPFMGVAFISVEWWKNILGLTFVSLIYYGRAKSEERHLMKFPEYRQYCSDIEKKGIFRWLKSYPTY</sequence>
<dbReference type="AlphaFoldDB" id="A0A0M3V937"/>
<feature type="transmembrane region" description="Helical" evidence="5">
    <location>
        <begin position="276"/>
        <end position="303"/>
    </location>
</feature>
<evidence type="ECO:0000256" key="5">
    <source>
        <dbReference type="SAM" id="Phobius"/>
    </source>
</evidence>
<keyword evidence="6" id="KW-0489">Methyltransferase</keyword>
<evidence type="ECO:0000313" key="6">
    <source>
        <dbReference type="EMBL" id="ALF59957.1"/>
    </source>
</evidence>
<proteinExistence type="predicted"/>
<dbReference type="OrthoDB" id="8983643at2"/>
<feature type="transmembrane region" description="Helical" evidence="5">
    <location>
        <begin position="81"/>
        <end position="101"/>
    </location>
</feature>
<dbReference type="Gene3D" id="1.20.120.1630">
    <property type="match status" value="1"/>
</dbReference>
<keyword evidence="7" id="KW-1185">Reference proteome</keyword>
<dbReference type="Pfam" id="PF04191">
    <property type="entry name" value="PEMT"/>
    <property type="match status" value="1"/>
</dbReference>
<feature type="transmembrane region" description="Helical" evidence="5">
    <location>
        <begin position="12"/>
        <end position="31"/>
    </location>
</feature>
<evidence type="ECO:0000313" key="7">
    <source>
        <dbReference type="Proteomes" id="UP000059847"/>
    </source>
</evidence>
<gene>
    <name evidence="6" type="ORF">AOC03_07815</name>
</gene>
<comment type="subcellular location">
    <subcellularLocation>
        <location evidence="1">Endomembrane system</location>
        <topology evidence="1">Multi-pass membrane protein</topology>
    </subcellularLocation>
</comment>
<keyword evidence="3 5" id="KW-1133">Transmembrane helix</keyword>
<feature type="transmembrane region" description="Helical" evidence="5">
    <location>
        <begin position="43"/>
        <end position="60"/>
    </location>
</feature>
<feature type="transmembrane region" description="Helical" evidence="5">
    <location>
        <begin position="324"/>
        <end position="343"/>
    </location>
</feature>
<feature type="transmembrane region" description="Helical" evidence="5">
    <location>
        <begin position="199"/>
        <end position="226"/>
    </location>
</feature>
<keyword evidence="2 5" id="KW-0812">Transmembrane</keyword>
<dbReference type="KEGG" id="pur:AOC03_07815"/>
<dbReference type="RefSeq" id="WP_062534836.1">
    <property type="nucleotide sequence ID" value="NZ_CP012678.1"/>
</dbReference>
<feature type="transmembrane region" description="Helical" evidence="5">
    <location>
        <begin position="238"/>
        <end position="256"/>
    </location>
</feature>
<name>A0A0M3V937_9GAMM</name>
<organism evidence="6 7">
    <name type="scientific">Psychrobacter urativorans</name>
    <dbReference type="NCBI Taxonomy" id="45610"/>
    <lineage>
        <taxon>Bacteria</taxon>
        <taxon>Pseudomonadati</taxon>
        <taxon>Pseudomonadota</taxon>
        <taxon>Gammaproteobacteria</taxon>
        <taxon>Moraxellales</taxon>
        <taxon>Moraxellaceae</taxon>
        <taxon>Psychrobacter</taxon>
    </lineage>
</organism>
<dbReference type="GO" id="GO:0016020">
    <property type="term" value="C:membrane"/>
    <property type="evidence" value="ECO:0007669"/>
    <property type="project" value="UniProtKB-SubCell"/>
</dbReference>
<dbReference type="EMBL" id="CP012678">
    <property type="protein sequence ID" value="ALF59957.1"/>
    <property type="molecule type" value="Genomic_DNA"/>
</dbReference>
<evidence type="ECO:0000256" key="2">
    <source>
        <dbReference type="ARBA" id="ARBA00022692"/>
    </source>
</evidence>
<feature type="transmembrane region" description="Helical" evidence="5">
    <location>
        <begin position="113"/>
        <end position="130"/>
    </location>
</feature>
<feature type="transmembrane region" description="Helical" evidence="5">
    <location>
        <begin position="171"/>
        <end position="193"/>
    </location>
</feature>
<protein>
    <submittedName>
        <fullName evidence="6">Isoprenylcysteine carboxyl methyltransferase</fullName>
    </submittedName>
</protein>
<evidence type="ECO:0000256" key="1">
    <source>
        <dbReference type="ARBA" id="ARBA00004127"/>
    </source>
</evidence>
<reference evidence="6 7" key="1">
    <citation type="submission" date="2015-09" db="EMBL/GenBank/DDBJ databases">
        <title>Complete genome of Psychrobacter urativorans R10.10B.</title>
        <authorList>
            <person name="See-Too W.S."/>
            <person name="Chan K.G."/>
        </authorList>
    </citation>
    <scope>NUCLEOTIDE SEQUENCE [LARGE SCALE GENOMIC DNA]</scope>
    <source>
        <strain evidence="6 7">R10.10B</strain>
    </source>
</reference>
<dbReference type="GO" id="GO:0032259">
    <property type="term" value="P:methylation"/>
    <property type="evidence" value="ECO:0007669"/>
    <property type="project" value="UniProtKB-KW"/>
</dbReference>
<keyword evidence="6" id="KW-0808">Transferase</keyword>
<evidence type="ECO:0000256" key="4">
    <source>
        <dbReference type="ARBA" id="ARBA00023136"/>
    </source>
</evidence>
<dbReference type="GO" id="GO:0004671">
    <property type="term" value="F:protein C-terminal S-isoprenylcysteine carboxyl O-methyltransferase activity"/>
    <property type="evidence" value="ECO:0007669"/>
    <property type="project" value="InterPro"/>
</dbReference>
<dbReference type="STRING" id="45610.AOC03_07815"/>
<dbReference type="InterPro" id="IPR007318">
    <property type="entry name" value="Phopholipid_MeTrfase"/>
</dbReference>
<dbReference type="Proteomes" id="UP000059847">
    <property type="component" value="Chromosome"/>
</dbReference>
<keyword evidence="4 5" id="KW-0472">Membrane</keyword>